<dbReference type="Proteomes" id="UP000803884">
    <property type="component" value="Unassembled WGS sequence"/>
</dbReference>
<comment type="caution">
    <text evidence="2">The sequence shown here is derived from an EMBL/GenBank/DDBJ whole genome shotgun (WGS) entry which is preliminary data.</text>
</comment>
<gene>
    <name evidence="2" type="ORF">WHR41_01959</name>
</gene>
<protein>
    <submittedName>
        <fullName evidence="2">Uncharacterized protein</fullName>
    </submittedName>
</protein>
<proteinExistence type="predicted"/>
<keyword evidence="3" id="KW-1185">Reference proteome</keyword>
<evidence type="ECO:0000313" key="3">
    <source>
        <dbReference type="Proteomes" id="UP000803884"/>
    </source>
</evidence>
<reference evidence="2 3" key="1">
    <citation type="journal article" date="2020" name="Microbiol. Resour. Announc.">
        <title>Draft Genome Sequence of a Cladosporium Species Isolated from the Mesophotic Ascidian Didemnum maculosum.</title>
        <authorList>
            <person name="Gioti A."/>
            <person name="Siaperas R."/>
            <person name="Nikolaivits E."/>
            <person name="Le Goff G."/>
            <person name="Ouazzani J."/>
            <person name="Kotoulas G."/>
            <person name="Topakas E."/>
        </authorList>
    </citation>
    <scope>NUCLEOTIDE SEQUENCE [LARGE SCALE GENOMIC DNA]</scope>
    <source>
        <strain evidence="2 3">TM138-S3</strain>
    </source>
</reference>
<feature type="compositionally biased region" description="Basic and acidic residues" evidence="1">
    <location>
        <begin position="105"/>
        <end position="118"/>
    </location>
</feature>
<sequence>MCRRLRTDITRIRTCPIFPHKQATTIMADTAESYEKALEHLEHLQTQLDALRSTLPNLVSPLIKPQTSKAQLFADIKKSATTSTNQLASFRNDWNSEQTQQLLSKSRESEQKDPDMSKGQEVAAFGWSEKEEKQSS</sequence>
<name>A0AB34KWA3_9PEZI</name>
<dbReference type="GeneID" id="96003403"/>
<dbReference type="AlphaFoldDB" id="A0AB34KWA3"/>
<feature type="compositionally biased region" description="Polar residues" evidence="1">
    <location>
        <begin position="87"/>
        <end position="104"/>
    </location>
</feature>
<evidence type="ECO:0000256" key="1">
    <source>
        <dbReference type="SAM" id="MobiDB-lite"/>
    </source>
</evidence>
<dbReference type="EMBL" id="JAAQHG020000005">
    <property type="protein sequence ID" value="KAL1589110.1"/>
    <property type="molecule type" value="Genomic_DNA"/>
</dbReference>
<feature type="region of interest" description="Disordered" evidence="1">
    <location>
        <begin position="87"/>
        <end position="136"/>
    </location>
</feature>
<accession>A0AB34KWA3</accession>
<dbReference type="RefSeq" id="XP_069232215.1">
    <property type="nucleotide sequence ID" value="XM_069370565.1"/>
</dbReference>
<evidence type="ECO:0000313" key="2">
    <source>
        <dbReference type="EMBL" id="KAL1589110.1"/>
    </source>
</evidence>
<organism evidence="2 3">
    <name type="scientific">Cladosporium halotolerans</name>
    <dbReference type="NCBI Taxonomy" id="1052096"/>
    <lineage>
        <taxon>Eukaryota</taxon>
        <taxon>Fungi</taxon>
        <taxon>Dikarya</taxon>
        <taxon>Ascomycota</taxon>
        <taxon>Pezizomycotina</taxon>
        <taxon>Dothideomycetes</taxon>
        <taxon>Dothideomycetidae</taxon>
        <taxon>Cladosporiales</taxon>
        <taxon>Cladosporiaceae</taxon>
        <taxon>Cladosporium</taxon>
    </lineage>
</organism>